<comment type="caution">
    <text evidence="3">The sequence shown here is derived from an EMBL/GenBank/DDBJ whole genome shotgun (WGS) entry which is preliminary data.</text>
</comment>
<dbReference type="CDD" id="cd04186">
    <property type="entry name" value="GT_2_like_c"/>
    <property type="match status" value="1"/>
</dbReference>
<dbReference type="Pfam" id="PF00535">
    <property type="entry name" value="Glycos_transf_2"/>
    <property type="match status" value="1"/>
</dbReference>
<dbReference type="Pfam" id="PF13489">
    <property type="entry name" value="Methyltransf_23"/>
    <property type="match status" value="1"/>
</dbReference>
<feature type="coiled-coil region" evidence="1">
    <location>
        <begin position="251"/>
        <end position="327"/>
    </location>
</feature>
<dbReference type="Gene3D" id="3.40.50.150">
    <property type="entry name" value="Vaccinia Virus protein VP39"/>
    <property type="match status" value="1"/>
</dbReference>
<evidence type="ECO:0000313" key="3">
    <source>
        <dbReference type="EMBL" id="TVT34245.1"/>
    </source>
</evidence>
<dbReference type="Proteomes" id="UP000320011">
    <property type="component" value="Unassembled WGS sequence"/>
</dbReference>
<reference evidence="3 4" key="1">
    <citation type="submission" date="2019-07" db="EMBL/GenBank/DDBJ databases">
        <authorList>
            <person name="Duangmal K."/>
            <person name="Teo W.F.A."/>
        </authorList>
    </citation>
    <scope>NUCLEOTIDE SEQUENCE [LARGE SCALE GENOMIC DNA]</scope>
    <source>
        <strain evidence="3 4">TBRC 6029</strain>
    </source>
</reference>
<dbReference type="SUPFAM" id="SSF53335">
    <property type="entry name" value="S-adenosyl-L-methionine-dependent methyltransferases"/>
    <property type="match status" value="1"/>
</dbReference>
<dbReference type="InterPro" id="IPR029044">
    <property type="entry name" value="Nucleotide-diphossugar_trans"/>
</dbReference>
<dbReference type="Pfam" id="PF13692">
    <property type="entry name" value="Glyco_trans_1_4"/>
    <property type="match status" value="1"/>
</dbReference>
<dbReference type="SUPFAM" id="SSF53448">
    <property type="entry name" value="Nucleotide-diphospho-sugar transferases"/>
    <property type="match status" value="1"/>
</dbReference>
<dbReference type="AlphaFoldDB" id="A0A558BCL9"/>
<keyword evidence="1" id="KW-0175">Coiled coil</keyword>
<dbReference type="InterPro" id="IPR029063">
    <property type="entry name" value="SAM-dependent_MTases_sf"/>
</dbReference>
<dbReference type="PANTHER" id="PTHR43179">
    <property type="entry name" value="RHAMNOSYLTRANSFERASE WBBL"/>
    <property type="match status" value="1"/>
</dbReference>
<name>A0A558BCL9_9PSEU</name>
<organism evidence="3 4">
    <name type="scientific">Amycolatopsis rhizosphaerae</name>
    <dbReference type="NCBI Taxonomy" id="2053003"/>
    <lineage>
        <taxon>Bacteria</taxon>
        <taxon>Bacillati</taxon>
        <taxon>Actinomycetota</taxon>
        <taxon>Actinomycetes</taxon>
        <taxon>Pseudonocardiales</taxon>
        <taxon>Pseudonocardiaceae</taxon>
        <taxon>Amycolatopsis</taxon>
    </lineage>
</organism>
<evidence type="ECO:0000259" key="2">
    <source>
        <dbReference type="Pfam" id="PF00535"/>
    </source>
</evidence>
<proteinExistence type="predicted"/>
<feature type="domain" description="Glycosyltransferase 2-like" evidence="2">
    <location>
        <begin position="424"/>
        <end position="594"/>
    </location>
</feature>
<accession>A0A558BCL9</accession>
<evidence type="ECO:0000313" key="4">
    <source>
        <dbReference type="Proteomes" id="UP000320011"/>
    </source>
</evidence>
<protein>
    <submittedName>
        <fullName evidence="3">Glycosyltransferase</fullName>
    </submittedName>
</protein>
<gene>
    <name evidence="3" type="ORF">FNH05_26665</name>
</gene>
<dbReference type="SUPFAM" id="SSF53756">
    <property type="entry name" value="UDP-Glycosyltransferase/glycogen phosphorylase"/>
    <property type="match status" value="1"/>
</dbReference>
<sequence length="1056" mass="116118">MDVGTPGERLIEWTGERCVPWTDDHQVIYEHYHRYAFALRFVAGKRVLDLASGEGYGCALLGRAAAAVVGLELDPAAVEHARRRYQSGTVGFEVGSMDDPEALSGAEPFDVITCFEAIEHVEAQEQVLRLVRRLLVPGGVFLCSTPDIEVYTHDHGNENPYHVRELDEDGFRSLLSGSFAHVELLRQNVAVGSLIHGEGTGGELHTMSRTSADEWSVREGAPHTYFLAVASDEPVESPGVSVLVDEHLALVAAAHAEVDRLAQTAQALQQDLESVSEKAESRAAELEEVRETVRRAAAERDAALERIQRERAENRQLAAELGREQRKAGHEQARLSWLSETSSSLKRTVHELVVENARLREEQSALGQRLINRYRTSIERYAPRGTRRRDLYERAFGRPTGVLPSALPVPGPIAVTTSEQPIVSVVIPTYGHWDYTRRCLESIELALPVTPFEVIVVDDASPDDSADRVAACPGVRLVRAPRNLGFIGACNLGAEHARGELIMFLNNDTEVRPGWLDKLVELVEDREDVGLVGSKLIYPDGTLQESGGIIWADGTGWNYGRNQQANEPWFQTVREVDYCSGAALLVRRDLFEKIGGFDPRFAPAYYEDTDLAFAVRAAGYRTMVQPASVVVHHEGVSNGTDLASGVKRHQELNRTVFADKWAAQLAGQLPEASPRNVWLGRQRGASGHHGGLVLVADHQVPRPDEDSGSVRMSRILELLADLRERVVFFPMNHWLPEEYTKLLHDRGITVIAGEGHQREFLREAGPALRLALLSRPEVAWRLLEQIRGVAPDCRVVYDTVDLHFLRLERQAELAAKTGDEDEAASLRRRAAVLRELELGLARTTDVTLTVSEVERELLGKLVPSAKVEVLSNVHTADRAEAVPEGRSGVLFVGSFDHLPNRDAARWLAEEIMPLVRLSRPDAVAHIVGSNPPEEIRNLAGEGVLVHGWVPELAPHYRQARAVVAPLRFGAGVKGKVGEALGHGVPVVVTSLAAEGMPLVPGESALLGETAAELAAQLVTLLEDDKLWLTLSEHGKAAVARQFGPETARRTLGTLLR</sequence>
<dbReference type="OrthoDB" id="7615426at2"/>
<dbReference type="Gene3D" id="3.90.550.10">
    <property type="entry name" value="Spore Coat Polysaccharide Biosynthesis Protein SpsA, Chain A"/>
    <property type="match status" value="1"/>
</dbReference>
<dbReference type="EMBL" id="VJWX01000343">
    <property type="protein sequence ID" value="TVT34245.1"/>
    <property type="molecule type" value="Genomic_DNA"/>
</dbReference>
<dbReference type="InterPro" id="IPR001173">
    <property type="entry name" value="Glyco_trans_2-like"/>
</dbReference>
<keyword evidence="4" id="KW-1185">Reference proteome</keyword>
<reference evidence="3 4" key="2">
    <citation type="submission" date="2019-08" db="EMBL/GenBank/DDBJ databases">
        <title>Amycolatopsis acidicola sp. nov., isolated from peat swamp forest soil.</title>
        <authorList>
            <person name="Srisuk N."/>
        </authorList>
    </citation>
    <scope>NUCLEOTIDE SEQUENCE [LARGE SCALE GENOMIC DNA]</scope>
    <source>
        <strain evidence="3 4">TBRC 6029</strain>
    </source>
</reference>
<evidence type="ECO:0000256" key="1">
    <source>
        <dbReference type="SAM" id="Coils"/>
    </source>
</evidence>
<dbReference type="RefSeq" id="WP_144591463.1">
    <property type="nucleotide sequence ID" value="NZ_VJWX01000343.1"/>
</dbReference>
<dbReference type="GO" id="GO:0016740">
    <property type="term" value="F:transferase activity"/>
    <property type="evidence" value="ECO:0007669"/>
    <property type="project" value="UniProtKB-KW"/>
</dbReference>
<dbReference type="Gene3D" id="3.40.50.2000">
    <property type="entry name" value="Glycogen Phosphorylase B"/>
    <property type="match status" value="1"/>
</dbReference>
<dbReference type="CDD" id="cd03801">
    <property type="entry name" value="GT4_PimA-like"/>
    <property type="match status" value="1"/>
</dbReference>
<dbReference type="CDD" id="cd02440">
    <property type="entry name" value="AdoMet_MTases"/>
    <property type="match status" value="1"/>
</dbReference>
<dbReference type="PANTHER" id="PTHR43179:SF7">
    <property type="entry name" value="RHAMNOSYLTRANSFERASE WBBL"/>
    <property type="match status" value="1"/>
</dbReference>
<keyword evidence="3" id="KW-0808">Transferase</keyword>